<protein>
    <submittedName>
        <fullName evidence="10">Sugar ABC transporter permease</fullName>
    </submittedName>
</protein>
<evidence type="ECO:0000256" key="5">
    <source>
        <dbReference type="ARBA" id="ARBA00022989"/>
    </source>
</evidence>
<dbReference type="PANTHER" id="PTHR43744:SF12">
    <property type="entry name" value="ABC TRANSPORTER PERMEASE PROTEIN MG189-RELATED"/>
    <property type="match status" value="1"/>
</dbReference>
<reference evidence="10" key="2">
    <citation type="submission" date="2020-09" db="EMBL/GenBank/DDBJ databases">
        <authorList>
            <person name="Sun Q."/>
            <person name="Zhou Y."/>
        </authorList>
    </citation>
    <scope>NUCLEOTIDE SEQUENCE</scope>
    <source>
        <strain evidence="10">CGMCC 1.15085</strain>
    </source>
</reference>
<organism evidence="10 11">
    <name type="scientific">Flexivirga endophytica</name>
    <dbReference type="NCBI Taxonomy" id="1849103"/>
    <lineage>
        <taxon>Bacteria</taxon>
        <taxon>Bacillati</taxon>
        <taxon>Actinomycetota</taxon>
        <taxon>Actinomycetes</taxon>
        <taxon>Micrococcales</taxon>
        <taxon>Dermacoccaceae</taxon>
        <taxon>Flexivirga</taxon>
    </lineage>
</organism>
<dbReference type="Pfam" id="PF00528">
    <property type="entry name" value="BPD_transp_1"/>
    <property type="match status" value="1"/>
</dbReference>
<evidence type="ECO:0000256" key="4">
    <source>
        <dbReference type="ARBA" id="ARBA00022692"/>
    </source>
</evidence>
<feature type="transmembrane region" description="Helical" evidence="7">
    <location>
        <begin position="279"/>
        <end position="300"/>
    </location>
</feature>
<feature type="transmembrane region" description="Helical" evidence="7">
    <location>
        <begin position="40"/>
        <end position="66"/>
    </location>
</feature>
<evidence type="ECO:0000256" key="2">
    <source>
        <dbReference type="ARBA" id="ARBA00022448"/>
    </source>
</evidence>
<reference evidence="10" key="1">
    <citation type="journal article" date="2014" name="Int. J. Syst. Evol. Microbiol.">
        <title>Complete genome sequence of Corynebacterium casei LMG S-19264T (=DSM 44701T), isolated from a smear-ripened cheese.</title>
        <authorList>
            <consortium name="US DOE Joint Genome Institute (JGI-PGF)"/>
            <person name="Walter F."/>
            <person name="Albersmeier A."/>
            <person name="Kalinowski J."/>
            <person name="Ruckert C."/>
        </authorList>
    </citation>
    <scope>NUCLEOTIDE SEQUENCE</scope>
    <source>
        <strain evidence="10">CGMCC 1.15085</strain>
    </source>
</reference>
<comment type="subcellular location">
    <subcellularLocation>
        <location evidence="1 7">Cell membrane</location>
        <topology evidence="1 7">Multi-pass membrane protein</topology>
    </subcellularLocation>
</comment>
<evidence type="ECO:0000256" key="8">
    <source>
        <dbReference type="SAM" id="MobiDB-lite"/>
    </source>
</evidence>
<accession>A0A916SWF9</accession>
<evidence type="ECO:0000256" key="7">
    <source>
        <dbReference type="RuleBase" id="RU363032"/>
    </source>
</evidence>
<feature type="transmembrane region" description="Helical" evidence="7">
    <location>
        <begin position="106"/>
        <end position="130"/>
    </location>
</feature>
<evidence type="ECO:0000259" key="9">
    <source>
        <dbReference type="PROSITE" id="PS50928"/>
    </source>
</evidence>
<dbReference type="PROSITE" id="PS50928">
    <property type="entry name" value="ABC_TM1"/>
    <property type="match status" value="1"/>
</dbReference>
<evidence type="ECO:0000256" key="3">
    <source>
        <dbReference type="ARBA" id="ARBA00022475"/>
    </source>
</evidence>
<dbReference type="GO" id="GO:0055085">
    <property type="term" value="P:transmembrane transport"/>
    <property type="evidence" value="ECO:0007669"/>
    <property type="project" value="InterPro"/>
</dbReference>
<feature type="domain" description="ABC transmembrane type-1" evidence="9">
    <location>
        <begin position="107"/>
        <end position="300"/>
    </location>
</feature>
<keyword evidence="3" id="KW-1003">Cell membrane</keyword>
<dbReference type="Gene3D" id="1.10.3720.10">
    <property type="entry name" value="MetI-like"/>
    <property type="match status" value="1"/>
</dbReference>
<evidence type="ECO:0000313" key="10">
    <source>
        <dbReference type="EMBL" id="GGB19803.1"/>
    </source>
</evidence>
<proteinExistence type="inferred from homology"/>
<evidence type="ECO:0000256" key="1">
    <source>
        <dbReference type="ARBA" id="ARBA00004651"/>
    </source>
</evidence>
<dbReference type="RefSeq" id="WP_188835542.1">
    <property type="nucleotide sequence ID" value="NZ_BMHI01000001.1"/>
</dbReference>
<keyword evidence="2 7" id="KW-0813">Transport</keyword>
<evidence type="ECO:0000256" key="6">
    <source>
        <dbReference type="ARBA" id="ARBA00023136"/>
    </source>
</evidence>
<feature type="region of interest" description="Disordered" evidence="8">
    <location>
        <begin position="1"/>
        <end position="33"/>
    </location>
</feature>
<keyword evidence="11" id="KW-1185">Reference proteome</keyword>
<dbReference type="EMBL" id="BMHI01000001">
    <property type="protein sequence ID" value="GGB19803.1"/>
    <property type="molecule type" value="Genomic_DNA"/>
</dbReference>
<dbReference type="AlphaFoldDB" id="A0A916SWF9"/>
<dbReference type="CDD" id="cd06261">
    <property type="entry name" value="TM_PBP2"/>
    <property type="match status" value="1"/>
</dbReference>
<dbReference type="InterPro" id="IPR000515">
    <property type="entry name" value="MetI-like"/>
</dbReference>
<feature type="compositionally biased region" description="Polar residues" evidence="8">
    <location>
        <begin position="1"/>
        <end position="11"/>
    </location>
</feature>
<keyword evidence="4 7" id="KW-0812">Transmembrane</keyword>
<dbReference type="InterPro" id="IPR035906">
    <property type="entry name" value="MetI-like_sf"/>
</dbReference>
<dbReference type="Proteomes" id="UP000636793">
    <property type="component" value="Unassembled WGS sequence"/>
</dbReference>
<feature type="transmembrane region" description="Helical" evidence="7">
    <location>
        <begin position="219"/>
        <end position="244"/>
    </location>
</feature>
<comment type="similarity">
    <text evidence="7">Belongs to the binding-protein-dependent transport system permease family.</text>
</comment>
<keyword evidence="5 7" id="KW-1133">Transmembrane helix</keyword>
<comment type="caution">
    <text evidence="10">The sequence shown here is derived from an EMBL/GenBank/DDBJ whole genome shotgun (WGS) entry which is preliminary data.</text>
</comment>
<sequence>MSSNISLSKSGDSPVEPPADTAGASPAAPNPPAKRGRGELGIVIGSHVVLVFWTLVVVLPLIWTFFSATRSTGEIFSGPWEMPHDVWGNISDNFSSAWNDSGLGRALLNTVVVVTIALVLVMALGSMCAYSLARFPFRGSRFVYYLILAGNTFPIFLAIVPLFFVLKNIGLLNTMPGLILTYVAFAFPFTVFFLFPFFRALPAEIAEAAEMDGAGDWRTFLQVMLPMAKPGIAAVSIFNFLGLWNQFLLPVALNTNQKNYVLSQAMANFVSSAGYEVNYGAMFAGVVITVVPVLIAYVMFQRQLQGSLSQGTSK</sequence>
<feature type="transmembrane region" description="Helical" evidence="7">
    <location>
        <begin position="142"/>
        <end position="166"/>
    </location>
</feature>
<feature type="transmembrane region" description="Helical" evidence="7">
    <location>
        <begin position="178"/>
        <end position="198"/>
    </location>
</feature>
<dbReference type="SUPFAM" id="SSF161098">
    <property type="entry name" value="MetI-like"/>
    <property type="match status" value="1"/>
</dbReference>
<keyword evidence="6 7" id="KW-0472">Membrane</keyword>
<gene>
    <name evidence="10" type="ORF">GCM10011492_07080</name>
</gene>
<dbReference type="GO" id="GO:0005886">
    <property type="term" value="C:plasma membrane"/>
    <property type="evidence" value="ECO:0007669"/>
    <property type="project" value="UniProtKB-SubCell"/>
</dbReference>
<dbReference type="PANTHER" id="PTHR43744">
    <property type="entry name" value="ABC TRANSPORTER PERMEASE PROTEIN MG189-RELATED-RELATED"/>
    <property type="match status" value="1"/>
</dbReference>
<name>A0A916SWF9_9MICO</name>
<evidence type="ECO:0000313" key="11">
    <source>
        <dbReference type="Proteomes" id="UP000636793"/>
    </source>
</evidence>